<keyword evidence="4 6" id="KW-1133">Transmembrane helix</keyword>
<feature type="transmembrane region" description="Helical" evidence="6">
    <location>
        <begin position="147"/>
        <end position="166"/>
    </location>
</feature>
<organism evidence="8 9">
    <name type="scientific">Shewanella litorisediminis</name>
    <dbReference type="NCBI Taxonomy" id="1173586"/>
    <lineage>
        <taxon>Bacteria</taxon>
        <taxon>Pseudomonadati</taxon>
        <taxon>Pseudomonadota</taxon>
        <taxon>Gammaproteobacteria</taxon>
        <taxon>Alteromonadales</taxon>
        <taxon>Shewanellaceae</taxon>
        <taxon>Shewanella</taxon>
    </lineage>
</organism>
<keyword evidence="3 6" id="KW-0812">Transmembrane</keyword>
<dbReference type="Pfam" id="PF01292">
    <property type="entry name" value="Ni_hydr_CYTB"/>
    <property type="match status" value="1"/>
</dbReference>
<proteinExistence type="predicted"/>
<feature type="transmembrane region" description="Helical" evidence="6">
    <location>
        <begin position="9"/>
        <end position="27"/>
    </location>
</feature>
<gene>
    <name evidence="8" type="ORF">JQC75_04270</name>
</gene>
<accession>A0ABX7G5Q3</accession>
<evidence type="ECO:0000256" key="4">
    <source>
        <dbReference type="ARBA" id="ARBA00022989"/>
    </source>
</evidence>
<comment type="subcellular location">
    <subcellularLocation>
        <location evidence="1">Cell membrane</location>
        <topology evidence="1">Multi-pass membrane protein</topology>
    </subcellularLocation>
</comment>
<reference evidence="8 9" key="1">
    <citation type="journal article" date="2012" name="Antonie Van Leeuwenhoek">
        <title>Shewanella litorisediminis sp. nov., a gammaproteobacterium isolated from a tidal flat sediment.</title>
        <authorList>
            <person name="Lee M.H."/>
            <person name="Yoon J.H."/>
        </authorList>
    </citation>
    <scope>NUCLEOTIDE SEQUENCE [LARGE SCALE GENOMIC DNA]</scope>
    <source>
        <strain evidence="8 9">SMK1-12</strain>
    </source>
</reference>
<keyword evidence="2" id="KW-1003">Cell membrane</keyword>
<feature type="transmembrane region" description="Helical" evidence="6">
    <location>
        <begin position="196"/>
        <end position="219"/>
    </location>
</feature>
<dbReference type="SUPFAM" id="SSF81342">
    <property type="entry name" value="Transmembrane di-heme cytochromes"/>
    <property type="match status" value="1"/>
</dbReference>
<evidence type="ECO:0000256" key="2">
    <source>
        <dbReference type="ARBA" id="ARBA00022475"/>
    </source>
</evidence>
<keyword evidence="9" id="KW-1185">Reference proteome</keyword>
<protein>
    <submittedName>
        <fullName evidence="8">Cytochrome b/b6 domain-containing protein</fullName>
    </submittedName>
</protein>
<feature type="domain" description="Cytochrome b561 bacterial/Ni-hydrogenase" evidence="7">
    <location>
        <begin position="6"/>
        <end position="178"/>
    </location>
</feature>
<keyword evidence="5 6" id="KW-0472">Membrane</keyword>
<dbReference type="EMBL" id="CP069213">
    <property type="protein sequence ID" value="QRH02646.1"/>
    <property type="molecule type" value="Genomic_DNA"/>
</dbReference>
<feature type="transmembrane region" description="Helical" evidence="6">
    <location>
        <begin position="95"/>
        <end position="117"/>
    </location>
</feature>
<dbReference type="RefSeq" id="WP_203326240.1">
    <property type="nucleotide sequence ID" value="NZ_CP069213.1"/>
</dbReference>
<evidence type="ECO:0000256" key="5">
    <source>
        <dbReference type="ARBA" id="ARBA00023136"/>
    </source>
</evidence>
<dbReference type="InterPro" id="IPR051542">
    <property type="entry name" value="Hydrogenase_cytochrome"/>
</dbReference>
<dbReference type="InterPro" id="IPR011577">
    <property type="entry name" value="Cyt_b561_bac/Ni-Hgenase"/>
</dbReference>
<evidence type="ECO:0000256" key="3">
    <source>
        <dbReference type="ARBA" id="ARBA00022692"/>
    </source>
</evidence>
<dbReference type="PANTHER" id="PTHR30485">
    <property type="entry name" value="NI/FE-HYDROGENASE 1 B-TYPE CYTOCHROME SUBUNIT"/>
    <property type="match status" value="1"/>
</dbReference>
<sequence>MTHAKVWDLPVRLFHWLMVSLLGLLWWSAEVGEMQWHQVFAYSLMALLLFRVLWGFVGSDTARFAHFLHHPLTVVEYAKTTVSKGVKGHHGHNPLGGYMVLVLLLCLALQLISGLFATDEVFTEGPLVSMVSSDTASWLTWLHKRNFDLLLILAGVHVLAVVWHLLKGDKLLGAMVTGRRRRDDIEVKSDIRFAPLWKAAILLVLVALPVGYLLLWPAIQAL</sequence>
<dbReference type="Proteomes" id="UP000596252">
    <property type="component" value="Chromosome"/>
</dbReference>
<evidence type="ECO:0000259" key="7">
    <source>
        <dbReference type="Pfam" id="PF01292"/>
    </source>
</evidence>
<evidence type="ECO:0000313" key="9">
    <source>
        <dbReference type="Proteomes" id="UP000596252"/>
    </source>
</evidence>
<evidence type="ECO:0000313" key="8">
    <source>
        <dbReference type="EMBL" id="QRH02646.1"/>
    </source>
</evidence>
<dbReference type="PANTHER" id="PTHR30485:SF2">
    <property type="entry name" value="BLL0597 PROTEIN"/>
    <property type="match status" value="1"/>
</dbReference>
<name>A0ABX7G5Q3_9GAMM</name>
<feature type="transmembrane region" description="Helical" evidence="6">
    <location>
        <begin position="39"/>
        <end position="57"/>
    </location>
</feature>
<dbReference type="InterPro" id="IPR016174">
    <property type="entry name" value="Di-haem_cyt_TM"/>
</dbReference>
<dbReference type="Gene3D" id="1.20.950.20">
    <property type="entry name" value="Transmembrane di-heme cytochromes, Chain C"/>
    <property type="match status" value="1"/>
</dbReference>
<evidence type="ECO:0000256" key="6">
    <source>
        <dbReference type="SAM" id="Phobius"/>
    </source>
</evidence>
<evidence type="ECO:0000256" key="1">
    <source>
        <dbReference type="ARBA" id="ARBA00004651"/>
    </source>
</evidence>